<dbReference type="NCBIfam" id="TIGR01891">
    <property type="entry name" value="amidohydrolases"/>
    <property type="match status" value="1"/>
</dbReference>
<feature type="domain" description="Peptidase M20 dimerisation" evidence="3">
    <location>
        <begin position="187"/>
        <end position="264"/>
    </location>
</feature>
<dbReference type="InterPro" id="IPR011650">
    <property type="entry name" value="Peptidase_M20_dimer"/>
</dbReference>
<keyword evidence="1" id="KW-0378">Hydrolase</keyword>
<gene>
    <name evidence="4" type="ORF">KHX13_07705</name>
</gene>
<dbReference type="InterPro" id="IPR017439">
    <property type="entry name" value="Amidohydrolase"/>
</dbReference>
<dbReference type="PIRSF" id="PIRSF005962">
    <property type="entry name" value="Pept_M20D_amidohydro"/>
    <property type="match status" value="1"/>
</dbReference>
<name>A0A943I5Z8_9FIRM</name>
<dbReference type="InterPro" id="IPR036264">
    <property type="entry name" value="Bact_exopeptidase_dim_dom"/>
</dbReference>
<dbReference type="GO" id="GO:0050118">
    <property type="term" value="F:N-acetyldiaminopimelate deacetylase activity"/>
    <property type="evidence" value="ECO:0007669"/>
    <property type="project" value="UniProtKB-ARBA"/>
</dbReference>
<feature type="binding site" evidence="2">
    <location>
        <position position="104"/>
    </location>
    <ligand>
        <name>Mn(2+)</name>
        <dbReference type="ChEBI" id="CHEBI:29035"/>
        <label>2</label>
    </ligand>
</feature>
<evidence type="ECO:0000256" key="1">
    <source>
        <dbReference type="ARBA" id="ARBA00022801"/>
    </source>
</evidence>
<dbReference type="PANTHER" id="PTHR11014">
    <property type="entry name" value="PEPTIDASE M20 FAMILY MEMBER"/>
    <property type="match status" value="1"/>
</dbReference>
<dbReference type="AlphaFoldDB" id="A0A943I5Z8"/>
<evidence type="ECO:0000259" key="3">
    <source>
        <dbReference type="Pfam" id="PF07687"/>
    </source>
</evidence>
<organism evidence="4 5">
    <name type="scientific">Acidaminococcus intestini</name>
    <dbReference type="NCBI Taxonomy" id="187327"/>
    <lineage>
        <taxon>Bacteria</taxon>
        <taxon>Bacillati</taxon>
        <taxon>Bacillota</taxon>
        <taxon>Negativicutes</taxon>
        <taxon>Acidaminococcales</taxon>
        <taxon>Acidaminococcaceae</taxon>
        <taxon>Acidaminococcus</taxon>
    </lineage>
</organism>
<dbReference type="Gene3D" id="3.40.630.10">
    <property type="entry name" value="Zn peptidases"/>
    <property type="match status" value="1"/>
</dbReference>
<dbReference type="Proteomes" id="UP000754226">
    <property type="component" value="Unassembled WGS sequence"/>
</dbReference>
<evidence type="ECO:0000313" key="5">
    <source>
        <dbReference type="Proteomes" id="UP000754226"/>
    </source>
</evidence>
<feature type="binding site" evidence="2">
    <location>
        <position position="102"/>
    </location>
    <ligand>
        <name>Mn(2+)</name>
        <dbReference type="ChEBI" id="CHEBI:29035"/>
        <label>2</label>
    </ligand>
</feature>
<feature type="binding site" evidence="2">
    <location>
        <position position="361"/>
    </location>
    <ligand>
        <name>Mn(2+)</name>
        <dbReference type="ChEBI" id="CHEBI:29035"/>
        <label>2</label>
    </ligand>
</feature>
<dbReference type="SUPFAM" id="SSF53187">
    <property type="entry name" value="Zn-dependent exopeptidases"/>
    <property type="match status" value="1"/>
</dbReference>
<feature type="binding site" evidence="2">
    <location>
        <position position="164"/>
    </location>
    <ligand>
        <name>Mn(2+)</name>
        <dbReference type="ChEBI" id="CHEBI:29035"/>
        <label>2</label>
    </ligand>
</feature>
<protein>
    <submittedName>
        <fullName evidence="4">Amidohydrolase</fullName>
    </submittedName>
</protein>
<dbReference type="CDD" id="cd03886">
    <property type="entry name" value="M20_Acy1"/>
    <property type="match status" value="1"/>
</dbReference>
<evidence type="ECO:0000313" key="4">
    <source>
        <dbReference type="EMBL" id="MBS5520193.1"/>
    </source>
</evidence>
<feature type="binding site" evidence="2">
    <location>
        <position position="138"/>
    </location>
    <ligand>
        <name>Mn(2+)</name>
        <dbReference type="ChEBI" id="CHEBI:29035"/>
        <label>2</label>
    </ligand>
</feature>
<dbReference type="EMBL" id="JAGZCZ010000009">
    <property type="protein sequence ID" value="MBS5520193.1"/>
    <property type="molecule type" value="Genomic_DNA"/>
</dbReference>
<comment type="caution">
    <text evidence="4">The sequence shown here is derived from an EMBL/GenBank/DDBJ whole genome shotgun (WGS) entry which is preliminary data.</text>
</comment>
<dbReference type="Gene3D" id="3.30.70.360">
    <property type="match status" value="1"/>
</dbReference>
<reference evidence="4" key="1">
    <citation type="submission" date="2021-02" db="EMBL/GenBank/DDBJ databases">
        <title>Infant gut strain persistence is associated with maternal origin, phylogeny, and functional potential including surface adhesion and iron acquisition.</title>
        <authorList>
            <person name="Lou Y.C."/>
        </authorList>
    </citation>
    <scope>NUCLEOTIDE SEQUENCE</scope>
    <source>
        <strain evidence="4">L3_106_000M1_dasL3_106_000M1_concoct_15</strain>
    </source>
</reference>
<dbReference type="SUPFAM" id="SSF55031">
    <property type="entry name" value="Bacterial exopeptidase dimerisation domain"/>
    <property type="match status" value="1"/>
</dbReference>
<dbReference type="Pfam" id="PF07687">
    <property type="entry name" value="M20_dimer"/>
    <property type="match status" value="1"/>
</dbReference>
<keyword evidence="2" id="KW-0464">Manganese</keyword>
<dbReference type="InterPro" id="IPR002933">
    <property type="entry name" value="Peptidase_M20"/>
</dbReference>
<dbReference type="FunFam" id="3.30.70.360:FF:000001">
    <property type="entry name" value="N-acetyldiaminopimelate deacetylase"/>
    <property type="match status" value="1"/>
</dbReference>
<sequence length="395" mass="43360">MNKNLCRAQQVFKDLVTLRRDFHAHPELSWKETRTQQKILEYLDKWGIPAVASTGTGVIATLEGARNKDVILGIRADIDALPLTEAAHPSYVSQNQGCMHACGHDTHIAMLLVTARLLAEKKDDLPLTVRFLFQPAEEFIADSGALHMKEDPLVKVITRMIAVHIQGMLPYGMANLQEGPIMAASDTFDIFIKGRGGHGAHPEEAIDPIAAGVAYYNAVQTLVSRETKALDAAVIGITSFQSGETSNVIPETAHLMGTCRTFSPILRERFPKQLERLARGIGEATRTTIEACYHYGTPVMVNDPAVTQTGLAAAAAIFGRDKVITEEPRMGGEDFAKYDAPKAMLCLGGGFEDEKKRKAQHNPQFDIDERALPLGVAYFLEYVDEYGRELEGALI</sequence>
<proteinExistence type="predicted"/>
<accession>A0A943I5Z8</accession>
<keyword evidence="2" id="KW-0479">Metal-binding</keyword>
<dbReference type="Pfam" id="PF01546">
    <property type="entry name" value="Peptidase_M20"/>
    <property type="match status" value="1"/>
</dbReference>
<comment type="cofactor">
    <cofactor evidence="2">
        <name>Mn(2+)</name>
        <dbReference type="ChEBI" id="CHEBI:29035"/>
    </cofactor>
    <text evidence="2">The Mn(2+) ion enhances activity.</text>
</comment>
<dbReference type="GO" id="GO:0046872">
    <property type="term" value="F:metal ion binding"/>
    <property type="evidence" value="ECO:0007669"/>
    <property type="project" value="UniProtKB-KW"/>
</dbReference>
<dbReference type="PANTHER" id="PTHR11014:SF63">
    <property type="entry name" value="METALLOPEPTIDASE, PUTATIVE (AFU_ORTHOLOGUE AFUA_6G09600)-RELATED"/>
    <property type="match status" value="1"/>
</dbReference>
<dbReference type="GO" id="GO:0019877">
    <property type="term" value="P:diaminopimelate biosynthetic process"/>
    <property type="evidence" value="ECO:0007669"/>
    <property type="project" value="UniProtKB-ARBA"/>
</dbReference>
<evidence type="ECO:0000256" key="2">
    <source>
        <dbReference type="PIRSR" id="PIRSR005962-1"/>
    </source>
</evidence>